<reference evidence="1" key="1">
    <citation type="submission" date="2015-08" db="EMBL/GenBank/DDBJ databases">
        <authorList>
            <person name="Babu N.S."/>
            <person name="Beckwith C.J."/>
            <person name="Beseler K.G."/>
            <person name="Brison A."/>
            <person name="Carone J.V."/>
            <person name="Caskin T.P."/>
            <person name="Diamond M."/>
            <person name="Durham M.E."/>
            <person name="Foxe J.M."/>
            <person name="Go M."/>
            <person name="Henderson B.A."/>
            <person name="Jones I.B."/>
            <person name="McGettigan J.A."/>
            <person name="Micheletti S.J."/>
            <person name="Nasrallah M.E."/>
            <person name="Ortiz D."/>
            <person name="Piller C.R."/>
            <person name="Privatt S.R."/>
            <person name="Schneider S.L."/>
            <person name="Sharp S."/>
            <person name="Smith T.C."/>
            <person name="Stanton J.D."/>
            <person name="Ullery H.E."/>
            <person name="Wilson R.J."/>
            <person name="Serrano M.G."/>
            <person name="Buck G."/>
            <person name="Lee V."/>
            <person name="Wang Y."/>
            <person name="Carvalho R."/>
            <person name="Voegtly L."/>
            <person name="Shi R."/>
            <person name="Duckworth R."/>
            <person name="Johnson A."/>
            <person name="Loviza R."/>
            <person name="Walstead R."/>
            <person name="Shah Z."/>
            <person name="Kiflezghi M."/>
            <person name="Wade K."/>
            <person name="Ball S.L."/>
            <person name="Bradley K.W."/>
            <person name="Asai D.J."/>
            <person name="Bowman C.A."/>
            <person name="Russell D.A."/>
            <person name="Pope W.H."/>
            <person name="Jacobs-Sera D."/>
            <person name="Hendrix R.W."/>
            <person name="Hatfull G.F."/>
        </authorList>
    </citation>
    <scope>NUCLEOTIDE SEQUENCE</scope>
</reference>
<name>A0A2P2C8Z2_9ZZZZ</name>
<dbReference type="AlphaFoldDB" id="A0A2P2C8Z2"/>
<accession>A0A2P2C8Z2</accession>
<gene>
    <name evidence="1" type="ORF">NOCA240046</name>
</gene>
<organism evidence="1">
    <name type="scientific">metagenome</name>
    <dbReference type="NCBI Taxonomy" id="256318"/>
    <lineage>
        <taxon>unclassified sequences</taxon>
        <taxon>metagenomes</taxon>
    </lineage>
</organism>
<protein>
    <submittedName>
        <fullName evidence="1">Uncharacterized protein</fullName>
    </submittedName>
</protein>
<sequence>MLGKTFGSLGFQKLTSQVLTDRGEGDSLEVILEFDTSAGTRPCHTLISGS</sequence>
<dbReference type="EMBL" id="CZKA01000034">
    <property type="protein sequence ID" value="CUR57312.1"/>
    <property type="molecule type" value="Genomic_DNA"/>
</dbReference>
<proteinExistence type="predicted"/>
<evidence type="ECO:0000313" key="1">
    <source>
        <dbReference type="EMBL" id="CUR57312.1"/>
    </source>
</evidence>